<evidence type="ECO:0000313" key="2">
    <source>
        <dbReference type="EMBL" id="AEM79769.1"/>
    </source>
</evidence>
<protein>
    <submittedName>
        <fullName evidence="2">Metal dependent phosphohydrolase</fullName>
    </submittedName>
</protein>
<dbReference type="GO" id="GO:0016787">
    <property type="term" value="F:hydrolase activity"/>
    <property type="evidence" value="ECO:0007669"/>
    <property type="project" value="UniProtKB-KW"/>
</dbReference>
<dbReference type="Gene3D" id="1.10.3210.10">
    <property type="entry name" value="Hypothetical protein af1432"/>
    <property type="match status" value="1"/>
</dbReference>
<dbReference type="InterPro" id="IPR006675">
    <property type="entry name" value="HDIG_dom"/>
</dbReference>
<dbReference type="Pfam" id="PF13487">
    <property type="entry name" value="HD_5"/>
    <property type="match status" value="1"/>
</dbReference>
<evidence type="ECO:0000313" key="3">
    <source>
        <dbReference type="Proteomes" id="UP000008276"/>
    </source>
</evidence>
<accession>G2MRN8</accession>
<dbReference type="KEGG" id="twi:Thewi_2434"/>
<dbReference type="HOGENOM" id="CLU_000445_92_3_9"/>
<dbReference type="eggNOG" id="COG2206">
    <property type="taxonomic scope" value="Bacteria"/>
</dbReference>
<dbReference type="Proteomes" id="UP000008276">
    <property type="component" value="Chromosome"/>
</dbReference>
<proteinExistence type="predicted"/>
<name>G2MRN8_9THEO</name>
<feature type="domain" description="HD-GYP" evidence="1">
    <location>
        <begin position="38"/>
        <end position="233"/>
    </location>
</feature>
<dbReference type="InterPro" id="IPR037522">
    <property type="entry name" value="HD_GYP_dom"/>
</dbReference>
<dbReference type="STRING" id="697303.Thewi_2434"/>
<organism evidence="2 3">
    <name type="scientific">Thermoanaerobacter wiegelii Rt8.B1</name>
    <dbReference type="NCBI Taxonomy" id="697303"/>
    <lineage>
        <taxon>Bacteria</taxon>
        <taxon>Bacillati</taxon>
        <taxon>Bacillota</taxon>
        <taxon>Clostridia</taxon>
        <taxon>Thermoanaerobacterales</taxon>
        <taxon>Thermoanaerobacteraceae</taxon>
        <taxon>Thermoanaerobacter</taxon>
    </lineage>
</organism>
<dbReference type="SUPFAM" id="SSF109604">
    <property type="entry name" value="HD-domain/PDEase-like"/>
    <property type="match status" value="1"/>
</dbReference>
<dbReference type="NCBIfam" id="TIGR00277">
    <property type="entry name" value="HDIG"/>
    <property type="match status" value="1"/>
</dbReference>
<dbReference type="CDD" id="cd00077">
    <property type="entry name" value="HDc"/>
    <property type="match status" value="1"/>
</dbReference>
<dbReference type="EMBL" id="CP002991">
    <property type="protein sequence ID" value="AEM79769.1"/>
    <property type="molecule type" value="Genomic_DNA"/>
</dbReference>
<keyword evidence="2" id="KW-0378">Hydrolase</keyword>
<gene>
    <name evidence="2" type="ORF">Thewi_2434</name>
</gene>
<sequence length="234" mass="26782">MKRGVFVEFALLVLDDGYYKVELAGGYCDGNCSVCRKCINNRNIVTLIREENAEFYQKYVLDHQIRTAELCRKAAEALSLDEDEKIILIQSALLHDIGKLLIPFKILSKDGPLSPFERRIIQLHPLKGAEWLRERDFTEEITAVIEAHHERVDSLGYPYGLKGDEIPFLARVLAVCDAFEVMISGRHYKVSKTVDEALKELKKGVGTQFDERAVTNFIQIWYNESAKSRKKMVV</sequence>
<keyword evidence="3" id="KW-1185">Reference proteome</keyword>
<evidence type="ECO:0000259" key="1">
    <source>
        <dbReference type="PROSITE" id="PS51832"/>
    </source>
</evidence>
<dbReference type="AlphaFoldDB" id="G2MRN8"/>
<dbReference type="PROSITE" id="PS51832">
    <property type="entry name" value="HD_GYP"/>
    <property type="match status" value="1"/>
</dbReference>
<reference evidence="2 3" key="1">
    <citation type="submission" date="2011-08" db="EMBL/GenBank/DDBJ databases">
        <title>Complete sequence of Thermoanaerobacter wiegelii Rt8.B1.</title>
        <authorList>
            <consortium name="US DOE Joint Genome Institute"/>
            <person name="Lucas S."/>
            <person name="Han J."/>
            <person name="Lapidus A."/>
            <person name="Cheng J.-F."/>
            <person name="Goodwin L."/>
            <person name="Pitluck S."/>
            <person name="Peters L."/>
            <person name="Mikhailova N."/>
            <person name="Zeytun A."/>
            <person name="Daligault H."/>
            <person name="Detter J.C."/>
            <person name="Han C."/>
            <person name="Tapia R."/>
            <person name="Land M."/>
            <person name="Hauser L."/>
            <person name="Kyrpides N."/>
            <person name="Ivanova N."/>
            <person name="Pagani I."/>
            <person name="Hemme C."/>
            <person name="Woyke T."/>
        </authorList>
    </citation>
    <scope>NUCLEOTIDE SEQUENCE [LARGE SCALE GENOMIC DNA]</scope>
    <source>
        <strain evidence="2 3">Rt8.B1</strain>
    </source>
</reference>
<dbReference type="InterPro" id="IPR003607">
    <property type="entry name" value="HD/PDEase_dom"/>
</dbReference>
<dbReference type="SMART" id="SM00471">
    <property type="entry name" value="HDc"/>
    <property type="match status" value="1"/>
</dbReference>
<dbReference type="PANTHER" id="PTHR43155">
    <property type="entry name" value="CYCLIC DI-GMP PHOSPHODIESTERASE PA4108-RELATED"/>
    <property type="match status" value="1"/>
</dbReference>